<reference evidence="2 3" key="1">
    <citation type="submission" date="2012-09" db="EMBL/GenBank/DDBJ databases">
        <title>Draft Genome Sequences of 6 Strains from Genus Thauera.</title>
        <authorList>
            <person name="Liu B."/>
            <person name="Shapleigh J.P."/>
            <person name="Frostegard A.H."/>
        </authorList>
    </citation>
    <scope>NUCLEOTIDE SEQUENCE [LARGE SCALE GENOMIC DNA]</scope>
    <source>
        <strain evidence="2 3">B4P</strain>
    </source>
</reference>
<proteinExistence type="predicted"/>
<accession>N6ZTH7</accession>
<sequence length="69" mass="6329">MGGALKLTGVGAVVHSSGAMIVSTASGGYVAGTLGVLGTATAVVTAPVTLVVGGASLVAGAGAVLFCQR</sequence>
<evidence type="ECO:0000313" key="3">
    <source>
        <dbReference type="Proteomes" id="UP000013047"/>
    </source>
</evidence>
<protein>
    <submittedName>
        <fullName evidence="2">Uncharacterized protein</fullName>
    </submittedName>
</protein>
<keyword evidence="1" id="KW-0812">Transmembrane</keyword>
<dbReference type="Proteomes" id="UP000013047">
    <property type="component" value="Unassembled WGS sequence"/>
</dbReference>
<dbReference type="AlphaFoldDB" id="N6ZTH7"/>
<feature type="transmembrane region" description="Helical" evidence="1">
    <location>
        <begin position="44"/>
        <end position="67"/>
    </location>
</feature>
<evidence type="ECO:0000256" key="1">
    <source>
        <dbReference type="SAM" id="Phobius"/>
    </source>
</evidence>
<organism evidence="2 3">
    <name type="scientific">Thauera phenylacetica B4P</name>
    <dbReference type="NCBI Taxonomy" id="1234382"/>
    <lineage>
        <taxon>Bacteria</taxon>
        <taxon>Pseudomonadati</taxon>
        <taxon>Pseudomonadota</taxon>
        <taxon>Betaproteobacteria</taxon>
        <taxon>Rhodocyclales</taxon>
        <taxon>Zoogloeaceae</taxon>
        <taxon>Thauera</taxon>
    </lineage>
</organism>
<keyword evidence="3" id="KW-1185">Reference proteome</keyword>
<name>N6ZTH7_9RHOO</name>
<comment type="caution">
    <text evidence="2">The sequence shown here is derived from an EMBL/GenBank/DDBJ whole genome shotgun (WGS) entry which is preliminary data.</text>
</comment>
<dbReference type="EMBL" id="AMXF01000037">
    <property type="protein sequence ID" value="ENO97658.1"/>
    <property type="molecule type" value="Genomic_DNA"/>
</dbReference>
<keyword evidence="1" id="KW-1133">Transmembrane helix</keyword>
<evidence type="ECO:0000313" key="2">
    <source>
        <dbReference type="EMBL" id="ENO97658.1"/>
    </source>
</evidence>
<keyword evidence="1" id="KW-0472">Membrane</keyword>
<feature type="transmembrane region" description="Helical" evidence="1">
    <location>
        <begin position="12"/>
        <end position="32"/>
    </location>
</feature>
<gene>
    <name evidence="2" type="ORF">C667_07691</name>
</gene>